<evidence type="ECO:0000313" key="3">
    <source>
        <dbReference type="Proteomes" id="UP001304340"/>
    </source>
</evidence>
<name>A0AAF0Z813_9MICO</name>
<keyword evidence="1" id="KW-1133">Transmembrane helix</keyword>
<sequence length="127" mass="14220">MWDNFWSIVWFFFWSFAFISYLFALFAVVSDLFRDHTLGGWGKAVWLVCLVFVPFLTVLVYLVARGPGMAERSERGAAQAQRAADDYIRGVAGSSPSDEIMKAKALLDAGTITPDEYERLKGAALQL</sequence>
<dbReference type="RefSeq" id="WP_319160655.1">
    <property type="nucleotide sequence ID" value="NZ_CP138359.1"/>
</dbReference>
<keyword evidence="1" id="KW-0472">Membrane</keyword>
<protein>
    <submittedName>
        <fullName evidence="2">SHOCT domain-containing protein</fullName>
    </submittedName>
</protein>
<reference evidence="3" key="1">
    <citation type="submission" date="2023-11" db="EMBL/GenBank/DDBJ databases">
        <authorList>
            <person name="Helweg L.P."/>
            <person name="Kiel A."/>
            <person name="Hitz F."/>
            <person name="Ruckert-Reed C."/>
            <person name="Busche T."/>
            <person name="Kaltschmidt B."/>
            <person name="Kaltschmidt C."/>
        </authorList>
    </citation>
    <scope>NUCLEOTIDE SEQUENCE [LARGE SCALE GENOMIC DNA]</scope>
    <source>
        <strain evidence="3">4.1</strain>
    </source>
</reference>
<feature type="transmembrane region" description="Helical" evidence="1">
    <location>
        <begin position="44"/>
        <end position="64"/>
    </location>
</feature>
<dbReference type="GO" id="GO:0005886">
    <property type="term" value="C:plasma membrane"/>
    <property type="evidence" value="ECO:0007669"/>
    <property type="project" value="UniProtKB-SubCell"/>
</dbReference>
<dbReference type="Proteomes" id="UP001304340">
    <property type="component" value="Chromosome"/>
</dbReference>
<keyword evidence="3" id="KW-1185">Reference proteome</keyword>
<gene>
    <name evidence="2" type="ORF">SANBI_001629</name>
</gene>
<keyword evidence="1" id="KW-0812">Transmembrane</keyword>
<organism evidence="2 3">
    <name type="scientific">Sanguibacter biliveldensis</name>
    <dbReference type="NCBI Taxonomy" id="3030830"/>
    <lineage>
        <taxon>Bacteria</taxon>
        <taxon>Bacillati</taxon>
        <taxon>Actinomycetota</taxon>
        <taxon>Actinomycetes</taxon>
        <taxon>Micrococcales</taxon>
        <taxon>Sanguibacteraceae</taxon>
        <taxon>Sanguibacter</taxon>
    </lineage>
</organism>
<feature type="transmembrane region" description="Helical" evidence="1">
    <location>
        <begin position="7"/>
        <end position="29"/>
    </location>
</feature>
<accession>A0AAF0Z813</accession>
<proteinExistence type="predicted"/>
<dbReference type="AlphaFoldDB" id="A0AAF0Z813"/>
<dbReference type="KEGG" id="sbil:SANBI_001629"/>
<evidence type="ECO:0000313" key="2">
    <source>
        <dbReference type="EMBL" id="WPF83919.1"/>
    </source>
</evidence>
<dbReference type="EMBL" id="CP138359">
    <property type="protein sequence ID" value="WPF83919.1"/>
    <property type="molecule type" value="Genomic_DNA"/>
</dbReference>
<evidence type="ECO:0000256" key="1">
    <source>
        <dbReference type="SAM" id="Phobius"/>
    </source>
</evidence>